<comment type="caution">
    <text evidence="1">The sequence shown here is derived from an EMBL/GenBank/DDBJ whole genome shotgun (WGS) entry which is preliminary data.</text>
</comment>
<evidence type="ECO:0000313" key="1">
    <source>
        <dbReference type="EMBL" id="MBB5374326.1"/>
    </source>
</evidence>
<keyword evidence="2" id="KW-1185">Reference proteome</keyword>
<accession>A0A840VF56</accession>
<name>A0A840VF56_9PROT</name>
<gene>
    <name evidence="1" type="ORF">HNP71_002598</name>
</gene>
<sequence>MNEFARHGGEKVKTACGLSVFIVPRPTDRLTGDGQQAAHHTFVFKVDDLPAFAARWWKFRLVHDRVTLGSFKLSIEAAFLRLALWVRFADCLPRVEFQ</sequence>
<dbReference type="RefSeq" id="WP_183267349.1">
    <property type="nucleotide sequence ID" value="NZ_JACHFJ010000015.1"/>
</dbReference>
<protein>
    <submittedName>
        <fullName evidence="1">Uncharacterized protein</fullName>
    </submittedName>
</protein>
<dbReference type="EMBL" id="JACHFJ010000015">
    <property type="protein sequence ID" value="MBB5374326.1"/>
    <property type="molecule type" value="Genomic_DNA"/>
</dbReference>
<dbReference type="Proteomes" id="UP000553706">
    <property type="component" value="Unassembled WGS sequence"/>
</dbReference>
<reference evidence="1 2" key="1">
    <citation type="submission" date="2020-08" db="EMBL/GenBank/DDBJ databases">
        <title>Genomic Encyclopedia of Type Strains, Phase IV (KMG-IV): sequencing the most valuable type-strain genomes for metagenomic binning, comparative biology and taxonomic classification.</title>
        <authorList>
            <person name="Goeker M."/>
        </authorList>
    </citation>
    <scope>NUCLEOTIDE SEQUENCE [LARGE SCALE GENOMIC DNA]</scope>
    <source>
        <strain evidence="1 2">DSM 27026</strain>
    </source>
</reference>
<organism evidence="1 2">
    <name type="scientific">Acidocella aromatica</name>
    <dbReference type="NCBI Taxonomy" id="1303579"/>
    <lineage>
        <taxon>Bacteria</taxon>
        <taxon>Pseudomonadati</taxon>
        <taxon>Pseudomonadota</taxon>
        <taxon>Alphaproteobacteria</taxon>
        <taxon>Acetobacterales</taxon>
        <taxon>Acidocellaceae</taxon>
        <taxon>Acidocella</taxon>
    </lineage>
</organism>
<proteinExistence type="predicted"/>
<dbReference type="AlphaFoldDB" id="A0A840VF56"/>
<evidence type="ECO:0000313" key="2">
    <source>
        <dbReference type="Proteomes" id="UP000553706"/>
    </source>
</evidence>